<evidence type="ECO:0000256" key="6">
    <source>
        <dbReference type="ARBA" id="ARBA00018569"/>
    </source>
</evidence>
<comment type="similarity">
    <text evidence="4">Belongs to the NAD(P)-dependent epimerase/dehydratase family.</text>
</comment>
<protein>
    <recommendedName>
        <fullName evidence="6">UDP-glucose 4-epimerase</fullName>
        <ecNumber evidence="5">5.1.3.2</ecNumber>
    </recommendedName>
    <alternativeName>
        <fullName evidence="11">Galactowaldenase</fullName>
    </alternativeName>
    <alternativeName>
        <fullName evidence="10">UDP-galactose 4-epimerase</fullName>
    </alternativeName>
</protein>
<feature type="domain" description="NAD-dependent epimerase/dehydratase" evidence="12">
    <location>
        <begin position="5"/>
        <end position="162"/>
    </location>
</feature>
<comment type="cofactor">
    <cofactor evidence="2">
        <name>NAD(+)</name>
        <dbReference type="ChEBI" id="CHEBI:57540"/>
    </cofactor>
</comment>
<evidence type="ECO:0000256" key="4">
    <source>
        <dbReference type="ARBA" id="ARBA00007637"/>
    </source>
</evidence>
<dbReference type="GO" id="GO:0005829">
    <property type="term" value="C:cytosol"/>
    <property type="evidence" value="ECO:0007669"/>
    <property type="project" value="TreeGrafter"/>
</dbReference>
<evidence type="ECO:0000259" key="12">
    <source>
        <dbReference type="Pfam" id="PF01370"/>
    </source>
</evidence>
<evidence type="ECO:0000256" key="1">
    <source>
        <dbReference type="ARBA" id="ARBA00000083"/>
    </source>
</evidence>
<evidence type="ECO:0000313" key="14">
    <source>
        <dbReference type="Proteomes" id="UP000441399"/>
    </source>
</evidence>
<dbReference type="Gene3D" id="3.40.50.720">
    <property type="entry name" value="NAD(P)-binding Rossmann-like Domain"/>
    <property type="match status" value="1"/>
</dbReference>
<evidence type="ECO:0000256" key="8">
    <source>
        <dbReference type="ARBA" id="ARBA00023144"/>
    </source>
</evidence>
<dbReference type="OrthoDB" id="9801056at2"/>
<evidence type="ECO:0000313" key="13">
    <source>
        <dbReference type="EMBL" id="CAA0125700.1"/>
    </source>
</evidence>
<dbReference type="EMBL" id="CACSIO010000062">
    <property type="protein sequence ID" value="CAA0125700.1"/>
    <property type="molecule type" value="Genomic_DNA"/>
</dbReference>
<dbReference type="SUPFAM" id="SSF51735">
    <property type="entry name" value="NAD(P)-binding Rossmann-fold domains"/>
    <property type="match status" value="1"/>
</dbReference>
<dbReference type="GO" id="GO:0003978">
    <property type="term" value="F:UDP-glucose 4-epimerase activity"/>
    <property type="evidence" value="ECO:0007669"/>
    <property type="project" value="UniProtKB-EC"/>
</dbReference>
<keyword evidence="14" id="KW-1185">Reference proteome</keyword>
<sequence>MSKSVLLTGAFGNLGCYVLDALLKKGYQVTCFDLASKPAQEAAKRYEGHVEEIVWGDIRDQALMASLLVKKDAVIHLAALIPPATDDLPKLAWEVNVDATKQLLEAIQKLNTSPVFIFTSSFTVFGEQTIDSTVKKASDPVAPMDNYTEQKVACEAAIVEHTKPWMIFRVGVSIDADIKIADKRLVRQMFDTRADNCLEYIHPRDVALALANGVEREEAWHRIHLGGGGKSCQVRQRDLVATIMGAAGFTFADNEMGKSNYYTHWMDTELSQEILEFQTTSWADFEADIQHKFRFIKPFVKPIQWIAKPAFRAFFGIPNYAKR</sequence>
<dbReference type="AlphaFoldDB" id="A0A5S9R284"/>
<keyword evidence="7" id="KW-0520">NAD</keyword>
<comment type="pathway">
    <text evidence="3">Carbohydrate metabolism; galactose metabolism.</text>
</comment>
<evidence type="ECO:0000256" key="7">
    <source>
        <dbReference type="ARBA" id="ARBA00023027"/>
    </source>
</evidence>
<evidence type="ECO:0000256" key="10">
    <source>
        <dbReference type="ARBA" id="ARBA00031367"/>
    </source>
</evidence>
<evidence type="ECO:0000256" key="9">
    <source>
        <dbReference type="ARBA" id="ARBA00023235"/>
    </source>
</evidence>
<reference evidence="13 14" key="1">
    <citation type="submission" date="2019-11" db="EMBL/GenBank/DDBJ databases">
        <authorList>
            <person name="Holert J."/>
        </authorList>
    </citation>
    <scope>NUCLEOTIDE SEQUENCE [LARGE SCALE GENOMIC DNA]</scope>
    <source>
        <strain evidence="13">SB11_3</strain>
    </source>
</reference>
<accession>A0A5S9R284</accession>
<gene>
    <name evidence="13" type="primary">galE_2</name>
    <name evidence="13" type="ORF">OPDIPICF_03561</name>
</gene>
<evidence type="ECO:0000256" key="3">
    <source>
        <dbReference type="ARBA" id="ARBA00004947"/>
    </source>
</evidence>
<dbReference type="GO" id="GO:0006012">
    <property type="term" value="P:galactose metabolic process"/>
    <property type="evidence" value="ECO:0007669"/>
    <property type="project" value="UniProtKB-KW"/>
</dbReference>
<keyword evidence="8" id="KW-0119">Carbohydrate metabolism</keyword>
<keyword evidence="9 13" id="KW-0413">Isomerase</keyword>
<proteinExistence type="inferred from homology"/>
<organism evidence="13 14">
    <name type="scientific">BD1-7 clade bacterium</name>
    <dbReference type="NCBI Taxonomy" id="2029982"/>
    <lineage>
        <taxon>Bacteria</taxon>
        <taxon>Pseudomonadati</taxon>
        <taxon>Pseudomonadota</taxon>
        <taxon>Gammaproteobacteria</taxon>
        <taxon>Cellvibrionales</taxon>
        <taxon>Spongiibacteraceae</taxon>
        <taxon>BD1-7 clade</taxon>
    </lineage>
</organism>
<dbReference type="Proteomes" id="UP000441399">
    <property type="component" value="Unassembled WGS sequence"/>
</dbReference>
<evidence type="ECO:0000256" key="2">
    <source>
        <dbReference type="ARBA" id="ARBA00001911"/>
    </source>
</evidence>
<keyword evidence="8" id="KW-0299">Galactose metabolism</keyword>
<dbReference type="PANTHER" id="PTHR43725:SF47">
    <property type="entry name" value="UDP-GLUCOSE 4-EPIMERASE"/>
    <property type="match status" value="1"/>
</dbReference>
<dbReference type="InterPro" id="IPR001509">
    <property type="entry name" value="Epimerase_deHydtase"/>
</dbReference>
<dbReference type="PANTHER" id="PTHR43725">
    <property type="entry name" value="UDP-GLUCOSE 4-EPIMERASE"/>
    <property type="match status" value="1"/>
</dbReference>
<dbReference type="Pfam" id="PF01370">
    <property type="entry name" value="Epimerase"/>
    <property type="match status" value="1"/>
</dbReference>
<evidence type="ECO:0000256" key="11">
    <source>
        <dbReference type="ARBA" id="ARBA00033067"/>
    </source>
</evidence>
<comment type="catalytic activity">
    <reaction evidence="1">
        <text>UDP-alpha-D-glucose = UDP-alpha-D-galactose</text>
        <dbReference type="Rhea" id="RHEA:22168"/>
        <dbReference type="ChEBI" id="CHEBI:58885"/>
        <dbReference type="ChEBI" id="CHEBI:66914"/>
        <dbReference type="EC" id="5.1.3.2"/>
    </reaction>
</comment>
<dbReference type="EC" id="5.1.3.2" evidence="5"/>
<dbReference type="InterPro" id="IPR036291">
    <property type="entry name" value="NAD(P)-bd_dom_sf"/>
</dbReference>
<evidence type="ECO:0000256" key="5">
    <source>
        <dbReference type="ARBA" id="ARBA00013189"/>
    </source>
</evidence>
<name>A0A5S9R284_9GAMM</name>